<keyword evidence="3" id="KW-0328">Glycosyltransferase</keyword>
<evidence type="ECO:0000256" key="5">
    <source>
        <dbReference type="ARBA" id="ARBA00023136"/>
    </source>
</evidence>
<dbReference type="PANTHER" id="PTHR43646:SF2">
    <property type="entry name" value="GLYCOSYLTRANSFERASE 2-LIKE DOMAIN-CONTAINING PROTEIN"/>
    <property type="match status" value="1"/>
</dbReference>
<organism evidence="7 8">
    <name type="scientific">Marinovum algicola</name>
    <dbReference type="NCBI Taxonomy" id="42444"/>
    <lineage>
        <taxon>Bacteria</taxon>
        <taxon>Pseudomonadati</taxon>
        <taxon>Pseudomonadota</taxon>
        <taxon>Alphaproteobacteria</taxon>
        <taxon>Rhodobacterales</taxon>
        <taxon>Roseobacteraceae</taxon>
        <taxon>Marinovum</taxon>
    </lineage>
</organism>
<evidence type="ECO:0000259" key="6">
    <source>
        <dbReference type="Pfam" id="PF00535"/>
    </source>
</evidence>
<comment type="caution">
    <text evidence="7">The sequence shown here is derived from an EMBL/GenBank/DDBJ whole genome shotgun (WGS) entry which is preliminary data.</text>
</comment>
<evidence type="ECO:0000313" key="7">
    <source>
        <dbReference type="EMBL" id="SEJ28126.1"/>
    </source>
</evidence>
<feature type="domain" description="Glycosyltransferase 2-like" evidence="6">
    <location>
        <begin position="10"/>
        <end position="118"/>
    </location>
</feature>
<reference evidence="7 8" key="1">
    <citation type="submission" date="2016-10" db="EMBL/GenBank/DDBJ databases">
        <authorList>
            <person name="Varghese N."/>
            <person name="Submissions S."/>
        </authorList>
    </citation>
    <scope>NUCLEOTIDE SEQUENCE [LARGE SCALE GENOMIC DNA]</scope>
    <source>
        <strain evidence="7 8">FF3</strain>
    </source>
</reference>
<keyword evidence="4 7" id="KW-0808">Transferase</keyword>
<keyword evidence="5" id="KW-0472">Membrane</keyword>
<evidence type="ECO:0000313" key="8">
    <source>
        <dbReference type="Proteomes" id="UP000182932"/>
    </source>
</evidence>
<dbReference type="SUPFAM" id="SSF53448">
    <property type="entry name" value="Nucleotide-diphospho-sugar transferases"/>
    <property type="match status" value="1"/>
</dbReference>
<dbReference type="InterPro" id="IPR001173">
    <property type="entry name" value="Glyco_trans_2-like"/>
</dbReference>
<proteinExistence type="predicted"/>
<evidence type="ECO:0000256" key="2">
    <source>
        <dbReference type="ARBA" id="ARBA00022475"/>
    </source>
</evidence>
<dbReference type="Proteomes" id="UP000182932">
    <property type="component" value="Unassembled WGS sequence"/>
</dbReference>
<dbReference type="AlphaFoldDB" id="A0A975W993"/>
<keyword evidence="2" id="KW-1003">Cell membrane</keyword>
<dbReference type="RefSeq" id="WP_244526462.1">
    <property type="nucleotide sequence ID" value="NZ_FNYY01000004.1"/>
</dbReference>
<dbReference type="InterPro" id="IPR029044">
    <property type="entry name" value="Nucleotide-diphossugar_trans"/>
</dbReference>
<accession>A0A975W993</accession>
<dbReference type="GeneID" id="80817958"/>
<comment type="subcellular location">
    <subcellularLocation>
        <location evidence="1">Cell membrane</location>
    </subcellularLocation>
</comment>
<dbReference type="GO" id="GO:0005886">
    <property type="term" value="C:plasma membrane"/>
    <property type="evidence" value="ECO:0007669"/>
    <property type="project" value="UniProtKB-SubCell"/>
</dbReference>
<dbReference type="Gene3D" id="3.90.550.10">
    <property type="entry name" value="Spore Coat Polysaccharide Biosynthesis Protein SpsA, Chain A"/>
    <property type="match status" value="1"/>
</dbReference>
<keyword evidence="8" id="KW-1185">Reference proteome</keyword>
<protein>
    <submittedName>
        <fullName evidence="7">Glycosyl transferase family 2</fullName>
    </submittedName>
</protein>
<evidence type="ECO:0000256" key="4">
    <source>
        <dbReference type="ARBA" id="ARBA00022679"/>
    </source>
</evidence>
<dbReference type="Pfam" id="PF00535">
    <property type="entry name" value="Glycos_transf_2"/>
    <property type="match status" value="1"/>
</dbReference>
<dbReference type="EMBL" id="FNYY01000004">
    <property type="protein sequence ID" value="SEJ28126.1"/>
    <property type="molecule type" value="Genomic_DNA"/>
</dbReference>
<evidence type="ECO:0000256" key="3">
    <source>
        <dbReference type="ARBA" id="ARBA00022676"/>
    </source>
</evidence>
<sequence length="279" mass="29879">MPPEASFDLTVVIPAHDEAAWIRACLAAVLASRGPMRAQVVVVANGCRDATADLARAMGPGFDARGWRLDVLELAEGSKIAALNAGDAIAAAPVRAYLDADVTVYEDVLGQLAEHLSGPVPAYGSGTLEIVQPRSAVSRAYARVYRQVPFIARGVPGCGLFAVNAAGRARWADWPPIISDDTFARLHFSAAERHAVPGRYRWPLVEGWRALVRVRRRQNIGVTEIRRLYPALAANDEKPPLGAAGKLRLALNDPAGFAVYAGVALATRLGTDKGWSRGR</sequence>
<evidence type="ECO:0000256" key="1">
    <source>
        <dbReference type="ARBA" id="ARBA00004236"/>
    </source>
</evidence>
<gene>
    <name evidence="7" type="ORF">SAMN04487940_104273</name>
</gene>
<dbReference type="PANTHER" id="PTHR43646">
    <property type="entry name" value="GLYCOSYLTRANSFERASE"/>
    <property type="match status" value="1"/>
</dbReference>
<name>A0A975W993_9RHOB</name>
<dbReference type="GO" id="GO:0016757">
    <property type="term" value="F:glycosyltransferase activity"/>
    <property type="evidence" value="ECO:0007669"/>
    <property type="project" value="UniProtKB-KW"/>
</dbReference>